<reference evidence="3" key="1">
    <citation type="journal article" date="2019" name="Int. J. Syst. Evol. Microbiol.">
        <title>The Global Catalogue of Microorganisms (GCM) 10K type strain sequencing project: providing services to taxonomists for standard genome sequencing and annotation.</title>
        <authorList>
            <consortium name="The Broad Institute Genomics Platform"/>
            <consortium name="The Broad Institute Genome Sequencing Center for Infectious Disease"/>
            <person name="Wu L."/>
            <person name="Ma J."/>
        </authorList>
    </citation>
    <scope>NUCLEOTIDE SEQUENCE [LARGE SCALE GENOMIC DNA]</scope>
    <source>
        <strain evidence="3">JCM 17106</strain>
    </source>
</reference>
<keyword evidence="3" id="KW-1185">Reference proteome</keyword>
<comment type="caution">
    <text evidence="2">The sequence shown here is derived from an EMBL/GenBank/DDBJ whole genome shotgun (WGS) entry which is preliminary data.</text>
</comment>
<dbReference type="EMBL" id="BAABCW010000004">
    <property type="protein sequence ID" value="GAA4115079.1"/>
    <property type="molecule type" value="Genomic_DNA"/>
</dbReference>
<dbReference type="RefSeq" id="WP_344926112.1">
    <property type="nucleotide sequence ID" value="NZ_BAABCW010000004.1"/>
</dbReference>
<evidence type="ECO:0000313" key="2">
    <source>
        <dbReference type="EMBL" id="GAA4115079.1"/>
    </source>
</evidence>
<sequence length="219" mass="25623">MKNEHSNFDRRQFIRKSSLVALGTSSLFALPNTTMAYPQTTQDEINIIGPKKGFSPQIGTLVSMMDWMRMVILHPVKEMSIEDLDYLVDDRANSIGAMLWHLAATERFYQIHTFEGKNWGDWSEEDKLKWSTASALGEEARKVIKGNDINFYLKKLKDVRDVTLKEFAKRDDKWLMTVDKEWPWGPTNNYCKWFHVCEHESNHNGQFKFIKSRLPSENK</sequence>
<dbReference type="PROSITE" id="PS51318">
    <property type="entry name" value="TAT"/>
    <property type="match status" value="1"/>
</dbReference>
<organism evidence="2 3">
    <name type="scientific">Aquimarina addita</name>
    <dbReference type="NCBI Taxonomy" id="870485"/>
    <lineage>
        <taxon>Bacteria</taxon>
        <taxon>Pseudomonadati</taxon>
        <taxon>Bacteroidota</taxon>
        <taxon>Flavobacteriia</taxon>
        <taxon>Flavobacteriales</taxon>
        <taxon>Flavobacteriaceae</taxon>
        <taxon>Aquimarina</taxon>
    </lineage>
</organism>
<name>A0ABP7XH02_9FLAO</name>
<feature type="chain" id="PRO_5045400163" evidence="1">
    <location>
        <begin position="37"/>
        <end position="219"/>
    </location>
</feature>
<keyword evidence="1" id="KW-0732">Signal</keyword>
<evidence type="ECO:0000313" key="3">
    <source>
        <dbReference type="Proteomes" id="UP001500459"/>
    </source>
</evidence>
<dbReference type="Gene3D" id="1.20.120.450">
    <property type="entry name" value="dinb family like domain"/>
    <property type="match status" value="1"/>
</dbReference>
<dbReference type="Pfam" id="PF04978">
    <property type="entry name" value="MST"/>
    <property type="match status" value="1"/>
</dbReference>
<gene>
    <name evidence="2" type="ORF">GCM10022393_15040</name>
</gene>
<dbReference type="SUPFAM" id="SSF109854">
    <property type="entry name" value="DinB/YfiT-like putative metalloenzymes"/>
    <property type="match status" value="1"/>
</dbReference>
<dbReference type="InterPro" id="IPR006311">
    <property type="entry name" value="TAT_signal"/>
</dbReference>
<accession>A0ABP7XH02</accession>
<dbReference type="Proteomes" id="UP001500459">
    <property type="component" value="Unassembled WGS sequence"/>
</dbReference>
<protein>
    <submittedName>
        <fullName evidence="2">DinB family protein</fullName>
    </submittedName>
</protein>
<proteinExistence type="predicted"/>
<evidence type="ECO:0000256" key="1">
    <source>
        <dbReference type="SAM" id="SignalP"/>
    </source>
</evidence>
<dbReference type="InterPro" id="IPR007061">
    <property type="entry name" value="MST-like"/>
</dbReference>
<dbReference type="InterPro" id="IPR034660">
    <property type="entry name" value="DinB/YfiT-like"/>
</dbReference>
<feature type="signal peptide" evidence="1">
    <location>
        <begin position="1"/>
        <end position="36"/>
    </location>
</feature>